<dbReference type="OrthoDB" id="10615341at2759"/>
<organism evidence="2 3">
    <name type="scientific">Coprinellus micaceus</name>
    <name type="common">Glistening ink-cap mushroom</name>
    <name type="synonym">Coprinus micaceus</name>
    <dbReference type="NCBI Taxonomy" id="71717"/>
    <lineage>
        <taxon>Eukaryota</taxon>
        <taxon>Fungi</taxon>
        <taxon>Dikarya</taxon>
        <taxon>Basidiomycota</taxon>
        <taxon>Agaricomycotina</taxon>
        <taxon>Agaricomycetes</taxon>
        <taxon>Agaricomycetidae</taxon>
        <taxon>Agaricales</taxon>
        <taxon>Agaricineae</taxon>
        <taxon>Psathyrellaceae</taxon>
        <taxon>Coprinellus</taxon>
    </lineage>
</organism>
<dbReference type="AlphaFoldDB" id="A0A4Y7TZY8"/>
<feature type="region of interest" description="Disordered" evidence="1">
    <location>
        <begin position="127"/>
        <end position="165"/>
    </location>
</feature>
<proteinExistence type="predicted"/>
<sequence>MAQYYTKPHRNASRNARPLSSRQETLISTQNWEDSLATPSASFYVFPNPSGSTSPPSARDPPSTEVTLSPYSEIPLIEGSSLPTPILLTSARGRENVWEWPKDLKSILVSPPHRPQLNRTKHWTPRIEKKPLEPGSGVFGARGGDRRTFSPGPARGRGTPSGTASEVPNEVLVVERSPSISSHVPFLSFFTSLLSTDRTTRRMVTNLSIPSLFYTTNIPPEASIQRRTLAKRRHQGRKVMELGNSSCACRRRGSFILVQ</sequence>
<accession>A0A4Y7TZY8</accession>
<evidence type="ECO:0000313" key="2">
    <source>
        <dbReference type="EMBL" id="TEB39753.1"/>
    </source>
</evidence>
<evidence type="ECO:0000256" key="1">
    <source>
        <dbReference type="SAM" id="MobiDB-lite"/>
    </source>
</evidence>
<dbReference type="Proteomes" id="UP000298030">
    <property type="component" value="Unassembled WGS sequence"/>
</dbReference>
<name>A0A4Y7TZY8_COPMI</name>
<protein>
    <submittedName>
        <fullName evidence="2">Uncharacterized protein</fullName>
    </submittedName>
</protein>
<comment type="caution">
    <text evidence="2">The sequence shown here is derived from an EMBL/GenBank/DDBJ whole genome shotgun (WGS) entry which is preliminary data.</text>
</comment>
<keyword evidence="3" id="KW-1185">Reference proteome</keyword>
<dbReference type="EMBL" id="QPFP01000001">
    <property type="protein sequence ID" value="TEB39753.1"/>
    <property type="molecule type" value="Genomic_DNA"/>
</dbReference>
<reference evidence="2 3" key="1">
    <citation type="journal article" date="2019" name="Nat. Ecol. Evol.">
        <title>Megaphylogeny resolves global patterns of mushroom evolution.</title>
        <authorList>
            <person name="Varga T."/>
            <person name="Krizsan K."/>
            <person name="Foldi C."/>
            <person name="Dima B."/>
            <person name="Sanchez-Garcia M."/>
            <person name="Sanchez-Ramirez S."/>
            <person name="Szollosi G.J."/>
            <person name="Szarkandi J.G."/>
            <person name="Papp V."/>
            <person name="Albert L."/>
            <person name="Andreopoulos W."/>
            <person name="Angelini C."/>
            <person name="Antonin V."/>
            <person name="Barry K.W."/>
            <person name="Bougher N.L."/>
            <person name="Buchanan P."/>
            <person name="Buyck B."/>
            <person name="Bense V."/>
            <person name="Catcheside P."/>
            <person name="Chovatia M."/>
            <person name="Cooper J."/>
            <person name="Damon W."/>
            <person name="Desjardin D."/>
            <person name="Finy P."/>
            <person name="Geml J."/>
            <person name="Haridas S."/>
            <person name="Hughes K."/>
            <person name="Justo A."/>
            <person name="Karasinski D."/>
            <person name="Kautmanova I."/>
            <person name="Kiss B."/>
            <person name="Kocsube S."/>
            <person name="Kotiranta H."/>
            <person name="LaButti K.M."/>
            <person name="Lechner B.E."/>
            <person name="Liimatainen K."/>
            <person name="Lipzen A."/>
            <person name="Lukacs Z."/>
            <person name="Mihaltcheva S."/>
            <person name="Morgado L.N."/>
            <person name="Niskanen T."/>
            <person name="Noordeloos M.E."/>
            <person name="Ohm R.A."/>
            <person name="Ortiz-Santana B."/>
            <person name="Ovrebo C."/>
            <person name="Racz N."/>
            <person name="Riley R."/>
            <person name="Savchenko A."/>
            <person name="Shiryaev A."/>
            <person name="Soop K."/>
            <person name="Spirin V."/>
            <person name="Szebenyi C."/>
            <person name="Tomsovsky M."/>
            <person name="Tulloss R.E."/>
            <person name="Uehling J."/>
            <person name="Grigoriev I.V."/>
            <person name="Vagvolgyi C."/>
            <person name="Papp T."/>
            <person name="Martin F.M."/>
            <person name="Miettinen O."/>
            <person name="Hibbett D.S."/>
            <person name="Nagy L.G."/>
        </authorList>
    </citation>
    <scope>NUCLEOTIDE SEQUENCE [LARGE SCALE GENOMIC DNA]</scope>
    <source>
        <strain evidence="2 3">FP101781</strain>
    </source>
</reference>
<evidence type="ECO:0000313" key="3">
    <source>
        <dbReference type="Proteomes" id="UP000298030"/>
    </source>
</evidence>
<feature type="region of interest" description="Disordered" evidence="1">
    <location>
        <begin position="1"/>
        <end position="23"/>
    </location>
</feature>
<gene>
    <name evidence="2" type="ORF">FA13DRAFT_1723964</name>
</gene>
<feature type="region of interest" description="Disordered" evidence="1">
    <location>
        <begin position="43"/>
        <end position="68"/>
    </location>
</feature>